<dbReference type="AlphaFoldDB" id="K6PMH5"/>
<evidence type="ECO:0000259" key="2">
    <source>
        <dbReference type="Pfam" id="PF14330"/>
    </source>
</evidence>
<dbReference type="eggNOG" id="ENOG5032RXZ">
    <property type="taxonomic scope" value="Bacteria"/>
</dbReference>
<feature type="region of interest" description="Disordered" evidence="1">
    <location>
        <begin position="107"/>
        <end position="152"/>
    </location>
</feature>
<feature type="domain" description="DUF4387" evidence="2">
    <location>
        <begin position="3"/>
        <end position="100"/>
    </location>
</feature>
<reference evidence="3" key="1">
    <citation type="submission" date="2010-10" db="EMBL/GenBank/DDBJ databases">
        <authorList>
            <consortium name="US DOE Joint Genome Institute (JGI-PGF)"/>
            <person name="Lucas S."/>
            <person name="Copeland A."/>
            <person name="Lapidus A."/>
            <person name="Bruce D."/>
            <person name="Goodwin L."/>
            <person name="Pitluck S."/>
            <person name="Kyrpides N."/>
            <person name="Mavromatis K."/>
            <person name="Detter J.C."/>
            <person name="Han C."/>
            <person name="Land M."/>
            <person name="Hauser L."/>
            <person name="Markowitz V."/>
            <person name="Cheng J.-F."/>
            <person name="Hugenholtz P."/>
            <person name="Woyke T."/>
            <person name="Wu D."/>
            <person name="Pukall R."/>
            <person name="Wahrenburg C."/>
            <person name="Brambilla E."/>
            <person name="Klenk H.-P."/>
            <person name="Eisen J.A."/>
        </authorList>
    </citation>
    <scope>NUCLEOTIDE SEQUENCE [LARGE SCALE GENOMIC DNA]</scope>
    <source>
        <strain evidence="3">DSM 13965</strain>
    </source>
</reference>
<dbReference type="Proteomes" id="UP000005710">
    <property type="component" value="Unassembled WGS sequence"/>
</dbReference>
<sequence length="152" mass="15931">MRLRELASTIRSKNAGVDLITFDILFPSEEAYRRACRSPGLTPEALCRLLGIGPDRLYCFVHFDPARAIKFTVRRRRPAGSPGETDVFGTQQYGPLLDLEVEPAGAPPAAVREVTPPAPVEGAAPAAVRPLGGGVRAGRGGSAAGDNPSGGP</sequence>
<protein>
    <recommendedName>
        <fullName evidence="2">DUF4387 domain-containing protein</fullName>
    </recommendedName>
</protein>
<gene>
    <name evidence="3" type="ORF">ThesuDRAFT_01797</name>
</gene>
<dbReference type="STRING" id="867903.ThesuDRAFT_01797"/>
<proteinExistence type="predicted"/>
<dbReference type="EMBL" id="AENY02000003">
    <property type="protein sequence ID" value="EKP94072.1"/>
    <property type="molecule type" value="Genomic_DNA"/>
</dbReference>
<evidence type="ECO:0000256" key="1">
    <source>
        <dbReference type="SAM" id="MobiDB-lite"/>
    </source>
</evidence>
<dbReference type="RefSeq" id="WP_006904074.1">
    <property type="nucleotide sequence ID" value="NZ_JH976535.1"/>
</dbReference>
<dbReference type="Pfam" id="PF14330">
    <property type="entry name" value="DUF4387"/>
    <property type="match status" value="1"/>
</dbReference>
<dbReference type="InterPro" id="IPR025496">
    <property type="entry name" value="DUF4387"/>
</dbReference>
<organism evidence="3 4">
    <name type="scientific">Thermaerobacter subterraneus DSM 13965</name>
    <dbReference type="NCBI Taxonomy" id="867903"/>
    <lineage>
        <taxon>Bacteria</taxon>
        <taxon>Bacillati</taxon>
        <taxon>Bacillota</taxon>
        <taxon>Clostridia</taxon>
        <taxon>Eubacteriales</taxon>
        <taxon>Clostridiales Family XVII. Incertae Sedis</taxon>
        <taxon>Thermaerobacter</taxon>
    </lineage>
</organism>
<reference evidence="3" key="2">
    <citation type="submission" date="2012-10" db="EMBL/GenBank/DDBJ databases">
        <title>Improved high-quality draft of Thermaerobacter subterraneus C21, DSM 13965.</title>
        <authorList>
            <consortium name="DOE Joint Genome Institute"/>
            <person name="Eisen J."/>
            <person name="Huntemann M."/>
            <person name="Wei C.-L."/>
            <person name="Han J."/>
            <person name="Detter J.C."/>
            <person name="Han C."/>
            <person name="Tapia R."/>
            <person name="Chen A."/>
            <person name="Kyrpides N."/>
            <person name="Mavromatis K."/>
            <person name="Markowitz V."/>
            <person name="Szeto E."/>
            <person name="Ivanova N."/>
            <person name="Mikhailova N."/>
            <person name="Ovchinnikova G."/>
            <person name="Pagani I."/>
            <person name="Pati A."/>
            <person name="Goodwin L."/>
            <person name="Nordberg H.P."/>
            <person name="Cantor M.N."/>
            <person name="Hua S.X."/>
            <person name="Woyke T."/>
            <person name="Eisen J."/>
            <person name="Klenk H.-P."/>
        </authorList>
    </citation>
    <scope>NUCLEOTIDE SEQUENCE [LARGE SCALE GENOMIC DNA]</scope>
    <source>
        <strain evidence="3">DSM 13965</strain>
    </source>
</reference>
<comment type="caution">
    <text evidence="3">The sequence shown here is derived from an EMBL/GenBank/DDBJ whole genome shotgun (WGS) entry which is preliminary data.</text>
</comment>
<evidence type="ECO:0000313" key="4">
    <source>
        <dbReference type="Proteomes" id="UP000005710"/>
    </source>
</evidence>
<evidence type="ECO:0000313" key="3">
    <source>
        <dbReference type="EMBL" id="EKP94072.1"/>
    </source>
</evidence>
<name>K6PMH5_9FIRM</name>
<feature type="compositionally biased region" description="Gly residues" evidence="1">
    <location>
        <begin position="131"/>
        <end position="152"/>
    </location>
</feature>
<accession>K6PMH5</accession>
<feature type="compositionally biased region" description="Low complexity" evidence="1">
    <location>
        <begin position="107"/>
        <end position="130"/>
    </location>
</feature>
<dbReference type="HOGENOM" id="CLU_1721506_0_0_9"/>
<keyword evidence="4" id="KW-1185">Reference proteome</keyword>